<dbReference type="AlphaFoldDB" id="A0A0G4NXW3"/>
<evidence type="ECO:0000313" key="3">
    <source>
        <dbReference type="Proteomes" id="UP000053732"/>
    </source>
</evidence>
<name>A0A0G4NXW3_PENC3</name>
<dbReference type="Proteomes" id="UP000053732">
    <property type="component" value="Unassembled WGS sequence"/>
</dbReference>
<reference evidence="2 3" key="1">
    <citation type="journal article" date="2014" name="Nat. Commun.">
        <title>Multiple recent horizontal transfers of a large genomic region in cheese making fungi.</title>
        <authorList>
            <person name="Cheeseman K."/>
            <person name="Ropars J."/>
            <person name="Renault P."/>
            <person name="Dupont J."/>
            <person name="Gouzy J."/>
            <person name="Branca A."/>
            <person name="Abraham A.L."/>
            <person name="Ceppi M."/>
            <person name="Conseiller E."/>
            <person name="Debuchy R."/>
            <person name="Malagnac F."/>
            <person name="Goarin A."/>
            <person name="Silar P."/>
            <person name="Lacoste S."/>
            <person name="Sallet E."/>
            <person name="Bensimon A."/>
            <person name="Giraud T."/>
            <person name="Brygoo Y."/>
        </authorList>
    </citation>
    <scope>NUCLEOTIDE SEQUENCE [LARGE SCALE GENOMIC DNA]</scope>
    <source>
        <strain evidence="3">FM 013</strain>
    </source>
</reference>
<sequence>MLNLLFLASSEFIEADSSGVTWGVPPPHYVIMNQAATREACMCFSNFEGLFIAATWSYKPLYT</sequence>
<dbReference type="EMBL" id="HG793135">
    <property type="protein sequence ID" value="CRL18905.1"/>
    <property type="molecule type" value="Genomic_DNA"/>
</dbReference>
<keyword evidence="1" id="KW-0732">Signal</keyword>
<protein>
    <submittedName>
        <fullName evidence="2">Str. FM013</fullName>
    </submittedName>
</protein>
<gene>
    <name evidence="2" type="ORF">PCAMFM013_S002g000775</name>
</gene>
<feature type="signal peptide" evidence="1">
    <location>
        <begin position="1"/>
        <end position="15"/>
    </location>
</feature>
<evidence type="ECO:0000256" key="1">
    <source>
        <dbReference type="SAM" id="SignalP"/>
    </source>
</evidence>
<proteinExistence type="predicted"/>
<feature type="chain" id="PRO_5012972180" evidence="1">
    <location>
        <begin position="16"/>
        <end position="63"/>
    </location>
</feature>
<accession>A0A0G4NXW3</accession>
<keyword evidence="3" id="KW-1185">Reference proteome</keyword>
<organism evidence="2 3">
    <name type="scientific">Penicillium camemberti (strain FM 013)</name>
    <dbReference type="NCBI Taxonomy" id="1429867"/>
    <lineage>
        <taxon>Eukaryota</taxon>
        <taxon>Fungi</taxon>
        <taxon>Dikarya</taxon>
        <taxon>Ascomycota</taxon>
        <taxon>Pezizomycotina</taxon>
        <taxon>Eurotiomycetes</taxon>
        <taxon>Eurotiomycetidae</taxon>
        <taxon>Eurotiales</taxon>
        <taxon>Aspergillaceae</taxon>
        <taxon>Penicillium</taxon>
    </lineage>
</organism>
<evidence type="ECO:0000313" key="2">
    <source>
        <dbReference type="EMBL" id="CRL18905.1"/>
    </source>
</evidence>